<proteinExistence type="predicted"/>
<reference evidence="2" key="1">
    <citation type="submission" date="2017-06" db="EMBL/GenBank/DDBJ databases">
        <title>Genome analysis of Fimbriiglobus ruber SP5, the first member of the order Planctomycetales with confirmed chitinolytic capability.</title>
        <authorList>
            <person name="Ravin N.V."/>
            <person name="Rakitin A.L."/>
            <person name="Ivanova A.A."/>
            <person name="Beletsky A.V."/>
            <person name="Kulichevskaya I.S."/>
            <person name="Mardanov A.V."/>
            <person name="Dedysh S.N."/>
        </authorList>
    </citation>
    <scope>NUCLEOTIDE SEQUENCE [LARGE SCALE GENOMIC DNA]</scope>
    <source>
        <strain evidence="2">SP5</strain>
    </source>
</reference>
<protein>
    <submittedName>
        <fullName evidence="1">Uncharacterized protein</fullName>
    </submittedName>
</protein>
<accession>A0A225DB10</accession>
<comment type="caution">
    <text evidence="1">The sequence shown here is derived from an EMBL/GenBank/DDBJ whole genome shotgun (WGS) entry which is preliminary data.</text>
</comment>
<sequence>MKFLRPRRATAGRSSSNVRPNLCPFSRLPQVGFSANDISHACEGRWHIEVTAVKQGEHRAIATALAFSSA</sequence>
<evidence type="ECO:0000313" key="2">
    <source>
        <dbReference type="Proteomes" id="UP000214646"/>
    </source>
</evidence>
<evidence type="ECO:0000313" key="1">
    <source>
        <dbReference type="EMBL" id="OWK34486.1"/>
    </source>
</evidence>
<dbReference type="AlphaFoldDB" id="A0A225DB10"/>
<gene>
    <name evidence="1" type="ORF">FRUB_10457</name>
</gene>
<keyword evidence="2" id="KW-1185">Reference proteome</keyword>
<organism evidence="1 2">
    <name type="scientific">Fimbriiglobus ruber</name>
    <dbReference type="NCBI Taxonomy" id="1908690"/>
    <lineage>
        <taxon>Bacteria</taxon>
        <taxon>Pseudomonadati</taxon>
        <taxon>Planctomycetota</taxon>
        <taxon>Planctomycetia</taxon>
        <taxon>Gemmatales</taxon>
        <taxon>Gemmataceae</taxon>
        <taxon>Fimbriiglobus</taxon>
    </lineage>
</organism>
<dbReference type="EMBL" id="NIDE01000020">
    <property type="protein sequence ID" value="OWK34486.1"/>
    <property type="molecule type" value="Genomic_DNA"/>
</dbReference>
<dbReference type="Proteomes" id="UP000214646">
    <property type="component" value="Unassembled WGS sequence"/>
</dbReference>
<name>A0A225DB10_9BACT</name>